<organism evidence="1">
    <name type="scientific">marine sediment metagenome</name>
    <dbReference type="NCBI Taxonomy" id="412755"/>
    <lineage>
        <taxon>unclassified sequences</taxon>
        <taxon>metagenomes</taxon>
        <taxon>ecological metagenomes</taxon>
    </lineage>
</organism>
<dbReference type="AlphaFoldDB" id="A0A0F9XNG2"/>
<comment type="caution">
    <text evidence="1">The sequence shown here is derived from an EMBL/GenBank/DDBJ whole genome shotgun (WGS) entry which is preliminary data.</text>
</comment>
<protein>
    <submittedName>
        <fullName evidence="1">Uncharacterized protein</fullName>
    </submittedName>
</protein>
<evidence type="ECO:0000313" key="1">
    <source>
        <dbReference type="EMBL" id="KKN93748.1"/>
    </source>
</evidence>
<gene>
    <name evidence="1" type="ORF">LCGC14_0195810</name>
</gene>
<accession>A0A0F9XNG2</accession>
<reference evidence="1" key="1">
    <citation type="journal article" date="2015" name="Nature">
        <title>Complex archaea that bridge the gap between prokaryotes and eukaryotes.</title>
        <authorList>
            <person name="Spang A."/>
            <person name="Saw J.H."/>
            <person name="Jorgensen S.L."/>
            <person name="Zaremba-Niedzwiedzka K."/>
            <person name="Martijn J."/>
            <person name="Lind A.E."/>
            <person name="van Eijk R."/>
            <person name="Schleper C."/>
            <person name="Guy L."/>
            <person name="Ettema T.J."/>
        </authorList>
    </citation>
    <scope>NUCLEOTIDE SEQUENCE</scope>
</reference>
<proteinExistence type="predicted"/>
<dbReference type="EMBL" id="LAZR01000084">
    <property type="protein sequence ID" value="KKN93748.1"/>
    <property type="molecule type" value="Genomic_DNA"/>
</dbReference>
<name>A0A0F9XNG2_9ZZZZ</name>
<sequence>MEIHAWETDFDELYKELKKFLKKERLWVIQKCLWLTNSTIISAKRKKDVVDHIMGLNILPPTLKKWKEISLKYKRLTYKESITLGTS</sequence>